<feature type="non-terminal residue" evidence="2">
    <location>
        <position position="180"/>
    </location>
</feature>
<gene>
    <name evidence="2" type="ORF">METZ01_LOCUS232469</name>
</gene>
<evidence type="ECO:0000259" key="1">
    <source>
        <dbReference type="PROSITE" id="PS51352"/>
    </source>
</evidence>
<dbReference type="AlphaFoldDB" id="A0A382GXP0"/>
<sequence>MKIKIIPILLVFMITIVVAQDVAKTPGMESADDNDLQVGDIAPSWALMYAPGKFEFLKNWSEEEGTRLRKLATQPNRHAVLMSFFATWCQPCMKELPILENVYQEYKDERIKFFLVDITEATRNNPGYGDMPKAGPFLKEKGVTMQILYDTRGAVMKRYNAQTLPRLFMMDGNRNLTFLR</sequence>
<feature type="domain" description="Thioredoxin" evidence="1">
    <location>
        <begin position="36"/>
        <end position="180"/>
    </location>
</feature>
<reference evidence="2" key="1">
    <citation type="submission" date="2018-05" db="EMBL/GenBank/DDBJ databases">
        <authorList>
            <person name="Lanie J.A."/>
            <person name="Ng W.-L."/>
            <person name="Kazmierczak K.M."/>
            <person name="Andrzejewski T.M."/>
            <person name="Davidsen T.M."/>
            <person name="Wayne K.J."/>
            <person name="Tettelin H."/>
            <person name="Glass J.I."/>
            <person name="Rusch D."/>
            <person name="Podicherti R."/>
            <person name="Tsui H.-C.T."/>
            <person name="Winkler M.E."/>
        </authorList>
    </citation>
    <scope>NUCLEOTIDE SEQUENCE</scope>
</reference>
<dbReference type="CDD" id="cd02966">
    <property type="entry name" value="TlpA_like_family"/>
    <property type="match status" value="1"/>
</dbReference>
<dbReference type="InterPro" id="IPR013740">
    <property type="entry name" value="Redoxin"/>
</dbReference>
<dbReference type="Gene3D" id="3.40.30.10">
    <property type="entry name" value="Glutaredoxin"/>
    <property type="match status" value="1"/>
</dbReference>
<dbReference type="EMBL" id="UINC01057930">
    <property type="protein sequence ID" value="SVB79615.1"/>
    <property type="molecule type" value="Genomic_DNA"/>
</dbReference>
<dbReference type="PANTHER" id="PTHR42852">
    <property type="entry name" value="THIOL:DISULFIDE INTERCHANGE PROTEIN DSBE"/>
    <property type="match status" value="1"/>
</dbReference>
<dbReference type="InterPro" id="IPR036249">
    <property type="entry name" value="Thioredoxin-like_sf"/>
</dbReference>
<evidence type="ECO:0000313" key="2">
    <source>
        <dbReference type="EMBL" id="SVB79615.1"/>
    </source>
</evidence>
<proteinExistence type="predicted"/>
<dbReference type="InterPro" id="IPR013766">
    <property type="entry name" value="Thioredoxin_domain"/>
</dbReference>
<dbReference type="PROSITE" id="PS51352">
    <property type="entry name" value="THIOREDOXIN_2"/>
    <property type="match status" value="1"/>
</dbReference>
<organism evidence="2">
    <name type="scientific">marine metagenome</name>
    <dbReference type="NCBI Taxonomy" id="408172"/>
    <lineage>
        <taxon>unclassified sequences</taxon>
        <taxon>metagenomes</taxon>
        <taxon>ecological metagenomes</taxon>
    </lineage>
</organism>
<name>A0A382GXP0_9ZZZZ</name>
<dbReference type="SUPFAM" id="SSF52833">
    <property type="entry name" value="Thioredoxin-like"/>
    <property type="match status" value="1"/>
</dbReference>
<dbReference type="Pfam" id="PF08534">
    <property type="entry name" value="Redoxin"/>
    <property type="match status" value="1"/>
</dbReference>
<protein>
    <recommendedName>
        <fullName evidence="1">Thioredoxin domain-containing protein</fullName>
    </recommendedName>
</protein>
<dbReference type="GO" id="GO:0016491">
    <property type="term" value="F:oxidoreductase activity"/>
    <property type="evidence" value="ECO:0007669"/>
    <property type="project" value="InterPro"/>
</dbReference>
<dbReference type="PANTHER" id="PTHR42852:SF17">
    <property type="entry name" value="THIOREDOXIN-LIKE PROTEIN HI_1115"/>
    <property type="match status" value="1"/>
</dbReference>
<accession>A0A382GXP0</accession>
<dbReference type="InterPro" id="IPR050553">
    <property type="entry name" value="Thioredoxin_ResA/DsbE_sf"/>
</dbReference>